<gene>
    <name evidence="3" type="primary">LOC109009075</name>
</gene>
<dbReference type="FunCoup" id="A0A2I4GM43">
    <property type="interactions" value="282"/>
</dbReference>
<evidence type="ECO:0000313" key="2">
    <source>
        <dbReference type="Proteomes" id="UP000235220"/>
    </source>
</evidence>
<dbReference type="GO" id="GO:0005737">
    <property type="term" value="C:cytoplasm"/>
    <property type="evidence" value="ECO:0000318"/>
    <property type="project" value="GO_Central"/>
</dbReference>
<dbReference type="Gramene" id="Jr07_01750_p1">
    <property type="protein sequence ID" value="cds.Jr07_01750_p1"/>
    <property type="gene ID" value="Jr07_01750"/>
</dbReference>
<organism evidence="2 3">
    <name type="scientific">Juglans regia</name>
    <name type="common">English walnut</name>
    <dbReference type="NCBI Taxonomy" id="51240"/>
    <lineage>
        <taxon>Eukaryota</taxon>
        <taxon>Viridiplantae</taxon>
        <taxon>Streptophyta</taxon>
        <taxon>Embryophyta</taxon>
        <taxon>Tracheophyta</taxon>
        <taxon>Spermatophyta</taxon>
        <taxon>Magnoliopsida</taxon>
        <taxon>eudicotyledons</taxon>
        <taxon>Gunneridae</taxon>
        <taxon>Pentapetalae</taxon>
        <taxon>rosids</taxon>
        <taxon>fabids</taxon>
        <taxon>Fagales</taxon>
        <taxon>Juglandaceae</taxon>
        <taxon>Juglans</taxon>
    </lineage>
</organism>
<dbReference type="Pfam" id="PF02458">
    <property type="entry name" value="Transferase"/>
    <property type="match status" value="1"/>
</dbReference>
<dbReference type="PANTHER" id="PTHR31896">
    <property type="entry name" value="FAMILY REGULATORY PROTEIN, PUTATIVE (AFU_ORTHOLOGUE AFUA_3G14730)-RELATED"/>
    <property type="match status" value="1"/>
</dbReference>
<dbReference type="OrthoDB" id="1862401at2759"/>
<dbReference type="Proteomes" id="UP000235220">
    <property type="component" value="Chromosome 7"/>
</dbReference>
<dbReference type="GO" id="GO:0016747">
    <property type="term" value="F:acyltransferase activity, transferring groups other than amino-acyl groups"/>
    <property type="evidence" value="ECO:0000318"/>
    <property type="project" value="GO_Central"/>
</dbReference>
<evidence type="ECO:0000313" key="3">
    <source>
        <dbReference type="RefSeq" id="XP_018844964.2"/>
    </source>
</evidence>
<dbReference type="InterPro" id="IPR051283">
    <property type="entry name" value="Sec_Metabolite_Acyltrans"/>
</dbReference>
<dbReference type="PANTHER" id="PTHR31896:SF39">
    <property type="entry name" value="PROTEIN ENHANCED PSEUDOMONAS SUSCEPTIBILITY 1-LIKE"/>
    <property type="match status" value="1"/>
</dbReference>
<dbReference type="KEGG" id="jre:109009075"/>
<dbReference type="RefSeq" id="XP_018844964.2">
    <property type="nucleotide sequence ID" value="XM_018989419.2"/>
</dbReference>
<reference evidence="3" key="1">
    <citation type="submission" date="2025-08" db="UniProtKB">
        <authorList>
            <consortium name="RefSeq"/>
        </authorList>
    </citation>
    <scope>IDENTIFICATION</scope>
    <source>
        <tissue evidence="3">Leaves</tissue>
    </source>
</reference>
<dbReference type="SUPFAM" id="SSF52777">
    <property type="entry name" value="CoA-dependent acyltransferases"/>
    <property type="match status" value="1"/>
</dbReference>
<accession>A0A2I4GM43</accession>
<dbReference type="GeneID" id="109009075"/>
<dbReference type="AlphaFoldDB" id="A0A2I4GM43"/>
<keyword evidence="1" id="KW-0808">Transferase</keyword>
<dbReference type="Gene3D" id="3.30.559.10">
    <property type="entry name" value="Chloramphenicol acetyltransferase-like domain"/>
    <property type="match status" value="2"/>
</dbReference>
<evidence type="ECO:0000256" key="1">
    <source>
        <dbReference type="ARBA" id="ARBA00022679"/>
    </source>
</evidence>
<name>A0A2I4GM43_JUGRE</name>
<keyword evidence="2" id="KW-1185">Reference proteome</keyword>
<dbReference type="InterPro" id="IPR023213">
    <property type="entry name" value="CAT-like_dom_sf"/>
</dbReference>
<proteinExistence type="predicted"/>
<protein>
    <submittedName>
        <fullName evidence="3">Protein ENHANCED PSEUDOMONAS SUSCEPTIBILITY 1-like</fullName>
    </submittedName>
</protein>
<sequence>MQKNMVRFLSTNTIRSTSNSIRRMELTPWDLNFLLQEHMQGGLLFHLKPQHLQEQAHHLPQNDVIDRLKASLSRTLDIFYPLAGRLVMIENDDKTASFFVDCNNHGVQFVHAVADGVTVADILDPIYVPQIVESFFLMNRVLNYEGTNSKPLLSVQVTVLVDGFFIGCSLNHAVADGASFWHFFNTWSEISRGSYDVKSTPLPIFERSSFFDGIIDFPIHIPNPYKENVERVVHPPLQQRYFHFPKEKTAELKAKANAEVNTNKISSLQALLGYFWLSITRSRRLNDDQEVQYLIAVGARQRMHPPLPNQYFGNAAQAVMVTSTARDLIQHGHGWAAWHINNLLASKIAEDQRKFLVDWSKNPRMVKFSGMRSAKLLTGNSPRFNVYGNDFGWGRPVAVRNGVSLKFEGNLTVFPGKEEGSIDFEACLLPETLDAMAKDAEFMQNITS</sequence>